<organism evidence="1 2">
    <name type="scientific">Aspergillus melleus</name>
    <dbReference type="NCBI Taxonomy" id="138277"/>
    <lineage>
        <taxon>Eukaryota</taxon>
        <taxon>Fungi</taxon>
        <taxon>Dikarya</taxon>
        <taxon>Ascomycota</taxon>
        <taxon>Pezizomycotina</taxon>
        <taxon>Eurotiomycetes</taxon>
        <taxon>Eurotiomycetidae</taxon>
        <taxon>Eurotiales</taxon>
        <taxon>Aspergillaceae</taxon>
        <taxon>Aspergillus</taxon>
        <taxon>Aspergillus subgen. Circumdati</taxon>
    </lineage>
</organism>
<dbReference type="EMBL" id="JAOPJF010000072">
    <property type="protein sequence ID" value="KAK1140972.1"/>
    <property type="molecule type" value="Genomic_DNA"/>
</dbReference>
<proteinExistence type="predicted"/>
<comment type="caution">
    <text evidence="1">The sequence shown here is derived from an EMBL/GenBank/DDBJ whole genome shotgun (WGS) entry which is preliminary data.</text>
</comment>
<sequence length="240" mass="27524">MYFSAPGDFKLWLQLIRAKFSNKENDKPHHQRQNWDRILGSFNAVSDIPCIAFALELREAYPDAKVILVSRDLDSWRQSFTGTVGTVMNDRKMVWLAWIDRWRFGPFRQVLKSSIRGLFGGTSTEHLNDNATKVYLEHYDLVRRITPPEQLLEYELGSGWEPLCEFLGKPVPDEPFPQINDRESLEKSFHEGLRIEVLKWMGVVAAAVGGSALLVWRGGDLFDMALARIRSSAQHIGYVI</sequence>
<reference evidence="1 2" key="1">
    <citation type="journal article" date="2023" name="ACS Omega">
        <title>Identification of the Neoaspergillic Acid Biosynthesis Gene Cluster by Establishing an In Vitro CRISPR-Ribonucleoprotein Genetic System in Aspergillus melleus.</title>
        <authorList>
            <person name="Yuan B."/>
            <person name="Grau M.F."/>
            <person name="Murata R.M."/>
            <person name="Torok T."/>
            <person name="Venkateswaran K."/>
            <person name="Stajich J.E."/>
            <person name="Wang C.C.C."/>
        </authorList>
    </citation>
    <scope>NUCLEOTIDE SEQUENCE [LARGE SCALE GENOMIC DNA]</scope>
    <source>
        <strain evidence="1 2">IMV 1140</strain>
    </source>
</reference>
<accession>A0ACC3ATR0</accession>
<gene>
    <name evidence="1" type="ORF">N8T08_009718</name>
</gene>
<evidence type="ECO:0000313" key="2">
    <source>
        <dbReference type="Proteomes" id="UP001177260"/>
    </source>
</evidence>
<evidence type="ECO:0000313" key="1">
    <source>
        <dbReference type="EMBL" id="KAK1140972.1"/>
    </source>
</evidence>
<name>A0ACC3ATR0_9EURO</name>
<dbReference type="Proteomes" id="UP001177260">
    <property type="component" value="Unassembled WGS sequence"/>
</dbReference>
<keyword evidence="2" id="KW-1185">Reference proteome</keyword>
<protein>
    <submittedName>
        <fullName evidence="1">Uncharacterized protein</fullName>
    </submittedName>
</protein>